<accession>A0A0J9VIR0</accession>
<dbReference type="KEGG" id="fox:FOXG_10804"/>
<dbReference type="GeneID" id="28952256"/>
<dbReference type="EMBL" id="DS231708">
    <property type="protein sequence ID" value="KNB10656.1"/>
    <property type="molecule type" value="Genomic_DNA"/>
</dbReference>
<dbReference type="Proteomes" id="UP000009097">
    <property type="component" value="Unassembled WGS sequence"/>
</dbReference>
<dbReference type="RefSeq" id="XP_018248701.1">
    <property type="nucleotide sequence ID" value="XM_018390284.1"/>
</dbReference>
<proteinExistence type="predicted"/>
<protein>
    <recommendedName>
        <fullName evidence="3">Acetyltransferase BOT5</fullName>
    </recommendedName>
</protein>
<name>A0A0J9VIR0_FUSO4</name>
<gene>
    <name evidence="1" type="ORF">FOXG_10804</name>
</gene>
<dbReference type="InterPro" id="IPR023213">
    <property type="entry name" value="CAT-like_dom_sf"/>
</dbReference>
<evidence type="ECO:0000313" key="1">
    <source>
        <dbReference type="EMBL" id="KNB10656.1"/>
    </source>
</evidence>
<sequence length="424" mass="47677">MSSGNTTAPELANMSTSDIVFPLHEFDDSPINRYMQHWTLRFDAVLDTQKLCAALTHLLSMGDWRKLGGRLQFNKDDKLEIHAPRTYTHERPAFQFSEEIFSVKTADHPVAKNLPRARGKAELFPGITSQFNLLTLGPEWALDFTEHIRRQEPIIGVHIALFNDATLISIRWVHVVCDFMGIKALVLAWSMDLDGRYDDIPPFMGAYDDPLKNIGSPPLKEPYALKDMQLSPEAFKKTYETYLEHVVRYPISVRRMLVLPDSTLQRIKMDFVGGCALRQQPLARTALLVRESVAALTKAPQVHAQLHLLRESYAKDKENPPVFAAQDAFILVVSNFSKMGFFDSIDFSPAVIAPATVGHGKSPGKLAWHQWTSLEHNTHIRNMFQVGGKDGQGNTWMMAILPPETWAVVEGHLAGLADARPSKL</sequence>
<dbReference type="OrthoDB" id="21502at2759"/>
<reference evidence="1" key="1">
    <citation type="submission" date="2007-04" db="EMBL/GenBank/DDBJ databases">
        <authorList>
            <consortium name="The Broad Institute Genome Sequencing Platform"/>
            <person name="Birren B."/>
            <person name="Lander E."/>
            <person name="Galagan J."/>
            <person name="Nusbaum C."/>
            <person name="Devon K."/>
            <person name="Ma L.-J."/>
            <person name="Jaffe D."/>
            <person name="Butler J."/>
            <person name="Alvarez P."/>
            <person name="Gnerre S."/>
            <person name="Grabherr M."/>
            <person name="Kleber M."/>
            <person name="Mauceli E."/>
            <person name="Brockman W."/>
            <person name="MacCallum I.A."/>
            <person name="Young S."/>
            <person name="LaButti K."/>
            <person name="DeCaprio D."/>
            <person name="Crawford M."/>
            <person name="Koehrsen M."/>
            <person name="Engels R."/>
            <person name="Montgomery P."/>
            <person name="Pearson M."/>
            <person name="Howarth C."/>
            <person name="Larson L."/>
            <person name="White J."/>
            <person name="O'Leary S."/>
            <person name="Kodira C."/>
            <person name="Zeng Q."/>
            <person name="Yandava C."/>
            <person name="Alvarado L."/>
            <person name="Kistler C."/>
            <person name="Shim W.-B."/>
            <person name="Kang S."/>
            <person name="Woloshuk C."/>
        </authorList>
    </citation>
    <scope>NUCLEOTIDE SEQUENCE</scope>
    <source>
        <strain evidence="1">4287</strain>
    </source>
</reference>
<organism evidence="1 2">
    <name type="scientific">Fusarium oxysporum f. sp. lycopersici (strain 4287 / CBS 123668 / FGSC 9935 / NRRL 34936)</name>
    <name type="common">Fusarium vascular wilt of tomato</name>
    <dbReference type="NCBI Taxonomy" id="426428"/>
    <lineage>
        <taxon>Eukaryota</taxon>
        <taxon>Fungi</taxon>
        <taxon>Dikarya</taxon>
        <taxon>Ascomycota</taxon>
        <taxon>Pezizomycotina</taxon>
        <taxon>Sordariomycetes</taxon>
        <taxon>Hypocreomycetidae</taxon>
        <taxon>Hypocreales</taxon>
        <taxon>Nectriaceae</taxon>
        <taxon>Fusarium</taxon>
        <taxon>Fusarium oxysporum species complex</taxon>
    </lineage>
</organism>
<reference evidence="1" key="2">
    <citation type="journal article" date="2010" name="Nature">
        <title>Comparative genomics reveals mobile pathogenicity chromosomes in Fusarium.</title>
        <authorList>
            <person name="Ma L.J."/>
            <person name="van der Does H.C."/>
            <person name="Borkovich K.A."/>
            <person name="Coleman J.J."/>
            <person name="Daboussi M.J."/>
            <person name="Di Pietro A."/>
            <person name="Dufresne M."/>
            <person name="Freitag M."/>
            <person name="Grabherr M."/>
            <person name="Henrissat B."/>
            <person name="Houterman P.M."/>
            <person name="Kang S."/>
            <person name="Shim W.B."/>
            <person name="Woloshuk C."/>
            <person name="Xie X."/>
            <person name="Xu J.R."/>
            <person name="Antoniw J."/>
            <person name="Baker S.E."/>
            <person name="Bluhm B.H."/>
            <person name="Breakspear A."/>
            <person name="Brown D.W."/>
            <person name="Butchko R.A."/>
            <person name="Chapman S."/>
            <person name="Coulson R."/>
            <person name="Coutinho P.M."/>
            <person name="Danchin E.G."/>
            <person name="Diener A."/>
            <person name="Gale L.R."/>
            <person name="Gardiner D.M."/>
            <person name="Goff S."/>
            <person name="Hammond-Kosack K.E."/>
            <person name="Hilburn K."/>
            <person name="Hua-Van A."/>
            <person name="Jonkers W."/>
            <person name="Kazan K."/>
            <person name="Kodira C.D."/>
            <person name="Koehrsen M."/>
            <person name="Kumar L."/>
            <person name="Lee Y.H."/>
            <person name="Li L."/>
            <person name="Manners J.M."/>
            <person name="Miranda-Saavedra D."/>
            <person name="Mukherjee M."/>
            <person name="Park G."/>
            <person name="Park J."/>
            <person name="Park S.Y."/>
            <person name="Proctor R.H."/>
            <person name="Regev A."/>
            <person name="Ruiz-Roldan M.C."/>
            <person name="Sain D."/>
            <person name="Sakthikumar S."/>
            <person name="Sykes S."/>
            <person name="Schwartz D.C."/>
            <person name="Turgeon B.G."/>
            <person name="Wapinski I."/>
            <person name="Yoder O."/>
            <person name="Young S."/>
            <person name="Zeng Q."/>
            <person name="Zhou S."/>
            <person name="Galagan J."/>
            <person name="Cuomo C.A."/>
            <person name="Kistler H.C."/>
            <person name="Rep M."/>
        </authorList>
    </citation>
    <scope>NUCLEOTIDE SEQUENCE [LARGE SCALE GENOMIC DNA]</scope>
    <source>
        <strain evidence="1">4287</strain>
    </source>
</reference>
<dbReference type="AlphaFoldDB" id="A0A0J9VIR0"/>
<dbReference type="VEuPathDB" id="FungiDB:FOXG_10804"/>
<dbReference type="Gene3D" id="3.30.559.10">
    <property type="entry name" value="Chloramphenicol acetyltransferase-like domain"/>
    <property type="match status" value="1"/>
</dbReference>
<evidence type="ECO:0000313" key="2">
    <source>
        <dbReference type="Proteomes" id="UP000009097"/>
    </source>
</evidence>
<evidence type="ECO:0008006" key="3">
    <source>
        <dbReference type="Google" id="ProtNLM"/>
    </source>
</evidence>